<proteinExistence type="predicted"/>
<evidence type="ECO:0000313" key="1">
    <source>
        <dbReference type="EMBL" id="RNA20179.1"/>
    </source>
</evidence>
<protein>
    <submittedName>
        <fullName evidence="1">Uncharacterized protein</fullName>
    </submittedName>
</protein>
<dbReference type="AlphaFoldDB" id="A0A3M7R9M9"/>
<dbReference type="Proteomes" id="UP000276133">
    <property type="component" value="Unassembled WGS sequence"/>
</dbReference>
<reference evidence="1 2" key="1">
    <citation type="journal article" date="2018" name="Sci. Rep.">
        <title>Genomic signatures of local adaptation to the degree of environmental predictability in rotifers.</title>
        <authorList>
            <person name="Franch-Gras L."/>
            <person name="Hahn C."/>
            <person name="Garcia-Roger E.M."/>
            <person name="Carmona M.J."/>
            <person name="Serra M."/>
            <person name="Gomez A."/>
        </authorList>
    </citation>
    <scope>NUCLEOTIDE SEQUENCE [LARGE SCALE GENOMIC DNA]</scope>
    <source>
        <strain evidence="1">HYR1</strain>
    </source>
</reference>
<gene>
    <name evidence="1" type="ORF">BpHYR1_007225</name>
</gene>
<keyword evidence="2" id="KW-1185">Reference proteome</keyword>
<dbReference type="EMBL" id="REGN01003908">
    <property type="protein sequence ID" value="RNA20179.1"/>
    <property type="molecule type" value="Genomic_DNA"/>
</dbReference>
<comment type="caution">
    <text evidence="1">The sequence shown here is derived from an EMBL/GenBank/DDBJ whole genome shotgun (WGS) entry which is preliminary data.</text>
</comment>
<evidence type="ECO:0000313" key="2">
    <source>
        <dbReference type="Proteomes" id="UP000276133"/>
    </source>
</evidence>
<sequence length="104" mass="12352">MDKTLNIGMIIDKIRIYSKHDFDQLCSKSSVFAKLDNSSNLICFFRFNLSHYSSKRIIEFWPSLRKWKFIFTAQNSTKVVTNAILQYINYFFMGYLKVPFDLIS</sequence>
<organism evidence="1 2">
    <name type="scientific">Brachionus plicatilis</name>
    <name type="common">Marine rotifer</name>
    <name type="synonym">Brachionus muelleri</name>
    <dbReference type="NCBI Taxonomy" id="10195"/>
    <lineage>
        <taxon>Eukaryota</taxon>
        <taxon>Metazoa</taxon>
        <taxon>Spiralia</taxon>
        <taxon>Gnathifera</taxon>
        <taxon>Rotifera</taxon>
        <taxon>Eurotatoria</taxon>
        <taxon>Monogononta</taxon>
        <taxon>Pseudotrocha</taxon>
        <taxon>Ploima</taxon>
        <taxon>Brachionidae</taxon>
        <taxon>Brachionus</taxon>
    </lineage>
</organism>
<name>A0A3M7R9M9_BRAPC</name>
<accession>A0A3M7R9M9</accession>